<dbReference type="EMBL" id="KN831798">
    <property type="protein sequence ID" value="KIM37316.1"/>
    <property type="molecule type" value="Genomic_DNA"/>
</dbReference>
<reference evidence="2 3" key="1">
    <citation type="submission" date="2014-04" db="EMBL/GenBank/DDBJ databases">
        <authorList>
            <consortium name="DOE Joint Genome Institute"/>
            <person name="Kuo A."/>
            <person name="Gay G."/>
            <person name="Dore J."/>
            <person name="Kohler A."/>
            <person name="Nagy L.G."/>
            <person name="Floudas D."/>
            <person name="Copeland A."/>
            <person name="Barry K.W."/>
            <person name="Cichocki N."/>
            <person name="Veneault-Fourrey C."/>
            <person name="LaButti K."/>
            <person name="Lindquist E.A."/>
            <person name="Lipzen A."/>
            <person name="Lundell T."/>
            <person name="Morin E."/>
            <person name="Murat C."/>
            <person name="Sun H."/>
            <person name="Tunlid A."/>
            <person name="Henrissat B."/>
            <person name="Grigoriev I.V."/>
            <person name="Hibbett D.S."/>
            <person name="Martin F."/>
            <person name="Nordberg H.P."/>
            <person name="Cantor M.N."/>
            <person name="Hua S.X."/>
        </authorList>
    </citation>
    <scope>NUCLEOTIDE SEQUENCE [LARGE SCALE GENOMIC DNA]</scope>
    <source>
        <strain evidence="3">h7</strain>
    </source>
</reference>
<feature type="transmembrane region" description="Helical" evidence="1">
    <location>
        <begin position="21"/>
        <end position="42"/>
    </location>
</feature>
<dbReference type="Proteomes" id="UP000053424">
    <property type="component" value="Unassembled WGS sequence"/>
</dbReference>
<keyword evidence="1" id="KW-0472">Membrane</keyword>
<reference evidence="3" key="2">
    <citation type="submission" date="2015-01" db="EMBL/GenBank/DDBJ databases">
        <title>Evolutionary Origins and Diversification of the Mycorrhizal Mutualists.</title>
        <authorList>
            <consortium name="DOE Joint Genome Institute"/>
            <consortium name="Mycorrhizal Genomics Consortium"/>
            <person name="Kohler A."/>
            <person name="Kuo A."/>
            <person name="Nagy L.G."/>
            <person name="Floudas D."/>
            <person name="Copeland A."/>
            <person name="Barry K.W."/>
            <person name="Cichocki N."/>
            <person name="Veneault-Fourrey C."/>
            <person name="LaButti K."/>
            <person name="Lindquist E.A."/>
            <person name="Lipzen A."/>
            <person name="Lundell T."/>
            <person name="Morin E."/>
            <person name="Murat C."/>
            <person name="Riley R."/>
            <person name="Ohm R."/>
            <person name="Sun H."/>
            <person name="Tunlid A."/>
            <person name="Henrissat B."/>
            <person name="Grigoriev I.V."/>
            <person name="Hibbett D.S."/>
            <person name="Martin F."/>
        </authorList>
    </citation>
    <scope>NUCLEOTIDE SEQUENCE [LARGE SCALE GENOMIC DNA]</scope>
    <source>
        <strain evidence="3">h7</strain>
    </source>
</reference>
<dbReference type="HOGENOM" id="CLU_1713507_0_0_1"/>
<gene>
    <name evidence="2" type="ORF">M413DRAFT_277338</name>
</gene>
<keyword evidence="3" id="KW-1185">Reference proteome</keyword>
<keyword evidence="1" id="KW-0812">Transmembrane</keyword>
<sequence>MLRTFKRTGMGRSYFLFISNVLKSSSVIGFGSVMNMAIPLSASIRLSVFRSGAHPLPTVLPRDSAWELNFTSDFDPADGCAANQGFKGLKSTKVPRPGTPYCSRPRSMTVMATRASNFSAWRQPINFWLISISKLNIDSLSNVFSNQTLYARL</sequence>
<evidence type="ECO:0000313" key="2">
    <source>
        <dbReference type="EMBL" id="KIM37316.1"/>
    </source>
</evidence>
<dbReference type="AlphaFoldDB" id="A0A0C3C0W7"/>
<accession>A0A0C3C0W7</accession>
<name>A0A0C3C0W7_HEBCY</name>
<proteinExistence type="predicted"/>
<evidence type="ECO:0000256" key="1">
    <source>
        <dbReference type="SAM" id="Phobius"/>
    </source>
</evidence>
<evidence type="ECO:0000313" key="3">
    <source>
        <dbReference type="Proteomes" id="UP000053424"/>
    </source>
</evidence>
<organism evidence="2 3">
    <name type="scientific">Hebeloma cylindrosporum</name>
    <dbReference type="NCBI Taxonomy" id="76867"/>
    <lineage>
        <taxon>Eukaryota</taxon>
        <taxon>Fungi</taxon>
        <taxon>Dikarya</taxon>
        <taxon>Basidiomycota</taxon>
        <taxon>Agaricomycotina</taxon>
        <taxon>Agaricomycetes</taxon>
        <taxon>Agaricomycetidae</taxon>
        <taxon>Agaricales</taxon>
        <taxon>Agaricineae</taxon>
        <taxon>Hymenogastraceae</taxon>
        <taxon>Hebeloma</taxon>
    </lineage>
</organism>
<keyword evidence="1" id="KW-1133">Transmembrane helix</keyword>
<protein>
    <submittedName>
        <fullName evidence="2">Uncharacterized protein</fullName>
    </submittedName>
</protein>